<dbReference type="Pfam" id="PF14018">
    <property type="entry name" value="DUF4234"/>
    <property type="match status" value="1"/>
</dbReference>
<comment type="caution">
    <text evidence="3">The sequence shown here is derived from an EMBL/GenBank/DDBJ whole genome shotgun (WGS) entry which is preliminary data.</text>
</comment>
<feature type="transmembrane region" description="Helical" evidence="1">
    <location>
        <begin position="59"/>
        <end position="79"/>
    </location>
</feature>
<proteinExistence type="predicted"/>
<gene>
    <name evidence="3" type="ORF">FB474_0155</name>
</gene>
<sequence>MTEQAYPEPTTDDARGHELALHEPAPAQMVPLAETSGQLLPQQPGALAEGTMMKRRNVFAVWLGLPLITLGIYNLVWWYKVNAEMAAFDRRHPVNPAATLLAFLFGWILVIPPYLAVYGTGQRIAERQRAAGLAPTCSPALGIVLVFVLGLHTLYYQSELNKIVDRYGAPAGAQVSLAA</sequence>
<dbReference type="RefSeq" id="WP_185745978.1">
    <property type="nucleotide sequence ID" value="NZ_BAAAKX010000003.1"/>
</dbReference>
<organism evidence="3 4">
    <name type="scientific">Oryzihumus leptocrescens</name>
    <dbReference type="NCBI Taxonomy" id="297536"/>
    <lineage>
        <taxon>Bacteria</taxon>
        <taxon>Bacillati</taxon>
        <taxon>Actinomycetota</taxon>
        <taxon>Actinomycetes</taxon>
        <taxon>Micrococcales</taxon>
        <taxon>Intrasporangiaceae</taxon>
        <taxon>Oryzihumus</taxon>
    </lineage>
</organism>
<protein>
    <submittedName>
        <fullName evidence="3">Uncharacterized protein DUF4234</fullName>
    </submittedName>
</protein>
<keyword evidence="1" id="KW-1133">Transmembrane helix</keyword>
<reference evidence="3 4" key="1">
    <citation type="submission" date="2019-06" db="EMBL/GenBank/DDBJ databases">
        <title>Sequencing the genomes of 1000 actinobacteria strains.</title>
        <authorList>
            <person name="Klenk H.-P."/>
        </authorList>
    </citation>
    <scope>NUCLEOTIDE SEQUENCE [LARGE SCALE GENOMIC DNA]</scope>
    <source>
        <strain evidence="3 4">DSM 18082</strain>
    </source>
</reference>
<dbReference type="InterPro" id="IPR025328">
    <property type="entry name" value="DUF4234"/>
</dbReference>
<name>A0A542ZEP0_9MICO</name>
<keyword evidence="1" id="KW-0472">Membrane</keyword>
<dbReference type="EMBL" id="VFOQ01000001">
    <property type="protein sequence ID" value="TQL58816.1"/>
    <property type="molecule type" value="Genomic_DNA"/>
</dbReference>
<evidence type="ECO:0000313" key="3">
    <source>
        <dbReference type="EMBL" id="TQL58816.1"/>
    </source>
</evidence>
<evidence type="ECO:0000259" key="2">
    <source>
        <dbReference type="Pfam" id="PF14018"/>
    </source>
</evidence>
<feature type="transmembrane region" description="Helical" evidence="1">
    <location>
        <begin position="99"/>
        <end position="118"/>
    </location>
</feature>
<dbReference type="AlphaFoldDB" id="A0A542ZEP0"/>
<accession>A0A542ZEP0</accession>
<keyword evidence="4" id="KW-1185">Reference proteome</keyword>
<evidence type="ECO:0000313" key="4">
    <source>
        <dbReference type="Proteomes" id="UP000319514"/>
    </source>
</evidence>
<feature type="domain" description="DUF4234" evidence="2">
    <location>
        <begin position="59"/>
        <end position="125"/>
    </location>
</feature>
<keyword evidence="1" id="KW-0812">Transmembrane</keyword>
<dbReference type="Proteomes" id="UP000319514">
    <property type="component" value="Unassembled WGS sequence"/>
</dbReference>
<evidence type="ECO:0000256" key="1">
    <source>
        <dbReference type="SAM" id="Phobius"/>
    </source>
</evidence>
<feature type="transmembrane region" description="Helical" evidence="1">
    <location>
        <begin position="130"/>
        <end position="155"/>
    </location>
</feature>